<keyword evidence="1" id="KW-0812">Transmembrane</keyword>
<gene>
    <name evidence="2" type="ORF">SD70_17300</name>
</gene>
<name>A0ABR5AFJ8_9BACL</name>
<evidence type="ECO:0000313" key="3">
    <source>
        <dbReference type="Proteomes" id="UP000031967"/>
    </source>
</evidence>
<dbReference type="PANTHER" id="PTHR40034:SF1">
    <property type="entry name" value="BSL5891 PROTEIN"/>
    <property type="match status" value="1"/>
</dbReference>
<keyword evidence="3" id="KW-1185">Reference proteome</keyword>
<dbReference type="PANTHER" id="PTHR40034">
    <property type="entry name" value="BSL5891 PROTEIN"/>
    <property type="match status" value="1"/>
</dbReference>
<sequence>MTSPSKKASRLWYILLLIPFIATLWPPFYAGNEPRLAGIPYFYWYQFLWVIISAILTAIVYFATKSKT</sequence>
<dbReference type="EMBL" id="JXAK01000030">
    <property type="protein sequence ID" value="KIL39826.1"/>
    <property type="molecule type" value="Genomic_DNA"/>
</dbReference>
<dbReference type="Pfam" id="PF11755">
    <property type="entry name" value="DUF3311"/>
    <property type="match status" value="1"/>
</dbReference>
<keyword evidence="1" id="KW-1133">Transmembrane helix</keyword>
<keyword evidence="1" id="KW-0472">Membrane</keyword>
<dbReference type="RefSeq" id="WP_041048786.1">
    <property type="nucleotide sequence ID" value="NZ_JXAK01000030.1"/>
</dbReference>
<dbReference type="InterPro" id="IPR021741">
    <property type="entry name" value="DUF3311"/>
</dbReference>
<feature type="transmembrane region" description="Helical" evidence="1">
    <location>
        <begin position="42"/>
        <end position="63"/>
    </location>
</feature>
<comment type="caution">
    <text evidence="2">The sequence shown here is derived from an EMBL/GenBank/DDBJ whole genome shotgun (WGS) entry which is preliminary data.</text>
</comment>
<evidence type="ECO:0000256" key="1">
    <source>
        <dbReference type="SAM" id="Phobius"/>
    </source>
</evidence>
<proteinExistence type="predicted"/>
<evidence type="ECO:0000313" key="2">
    <source>
        <dbReference type="EMBL" id="KIL39826.1"/>
    </source>
</evidence>
<accession>A0ABR5AFJ8</accession>
<feature type="transmembrane region" description="Helical" evidence="1">
    <location>
        <begin position="12"/>
        <end position="30"/>
    </location>
</feature>
<dbReference type="Proteomes" id="UP000031967">
    <property type="component" value="Unassembled WGS sequence"/>
</dbReference>
<evidence type="ECO:0008006" key="4">
    <source>
        <dbReference type="Google" id="ProtNLM"/>
    </source>
</evidence>
<reference evidence="2 3" key="1">
    <citation type="submission" date="2014-12" db="EMBL/GenBank/DDBJ databases">
        <title>Draft genome sequence of Paenibacillus kamchatkensis strain B-2647.</title>
        <authorList>
            <person name="Karlyshev A.V."/>
            <person name="Kudryashova E.B."/>
        </authorList>
    </citation>
    <scope>NUCLEOTIDE SEQUENCE [LARGE SCALE GENOMIC DNA]</scope>
    <source>
        <strain evidence="2 3">VKM B-2647</strain>
    </source>
</reference>
<organism evidence="2 3">
    <name type="scientific">Gordoniibacillus kamchatkensis</name>
    <dbReference type="NCBI Taxonomy" id="1590651"/>
    <lineage>
        <taxon>Bacteria</taxon>
        <taxon>Bacillati</taxon>
        <taxon>Bacillota</taxon>
        <taxon>Bacilli</taxon>
        <taxon>Bacillales</taxon>
        <taxon>Paenibacillaceae</taxon>
        <taxon>Gordoniibacillus</taxon>
    </lineage>
</organism>
<protein>
    <recommendedName>
        <fullName evidence="4">DUF3311 domain-containing protein</fullName>
    </recommendedName>
</protein>